<dbReference type="InParanoid" id="A2DDM4"/>
<reference evidence="2" key="1">
    <citation type="submission" date="2006-10" db="EMBL/GenBank/DDBJ databases">
        <authorList>
            <person name="Amadeo P."/>
            <person name="Zhao Q."/>
            <person name="Wortman J."/>
            <person name="Fraser-Liggett C."/>
            <person name="Carlton J."/>
        </authorList>
    </citation>
    <scope>NUCLEOTIDE SEQUENCE</scope>
    <source>
        <strain evidence="2">G3</strain>
    </source>
</reference>
<sequence length="378" mass="41976">MSSKVPTFLIWDVSTCKSTSIDIVEAVQDIVGLSFSTIFVFANQVNQIPQAISDLSIAFNTNVTFGDYALYDVISNLIASLNGKKQFNIAIVSTKLSVWLSLFQQKQPSNLFIFSTTDPRQDFDFSFLPPTIPTKIYSWPNLDIIDGDVSGSNLHVEEESPKEPPPKKAREAKSNRSERTTPSSQKSQPIQRSSEEAEEDSFSYNEEALQNTEESELQQHDQASISQEYETAPSQNSPISAASPVFAQRNLLESNKRLNFNRTEPKEESENSPPLIAKSSKARTQRISAPNAGAKAIQVSAQFKPLVESMKLVGKSMVSYGDFLTSLRGWCKVENTQVDDPMELINAGVAAGVVIYDASINYLRFRNRTLSTSNVEYV</sequence>
<feature type="region of interest" description="Disordered" evidence="1">
    <location>
        <begin position="152"/>
        <end position="240"/>
    </location>
</feature>
<feature type="compositionally biased region" description="Polar residues" evidence="1">
    <location>
        <begin position="202"/>
        <end position="212"/>
    </location>
</feature>
<feature type="compositionally biased region" description="Basic and acidic residues" evidence="1">
    <location>
        <begin position="155"/>
        <end position="179"/>
    </location>
</feature>
<reference evidence="2" key="2">
    <citation type="journal article" date="2007" name="Science">
        <title>Draft genome sequence of the sexually transmitted pathogen Trichomonas vaginalis.</title>
        <authorList>
            <person name="Carlton J.M."/>
            <person name="Hirt R.P."/>
            <person name="Silva J.C."/>
            <person name="Delcher A.L."/>
            <person name="Schatz M."/>
            <person name="Zhao Q."/>
            <person name="Wortman J.R."/>
            <person name="Bidwell S.L."/>
            <person name="Alsmark U.C.M."/>
            <person name="Besteiro S."/>
            <person name="Sicheritz-Ponten T."/>
            <person name="Noel C.J."/>
            <person name="Dacks J.B."/>
            <person name="Foster P.G."/>
            <person name="Simillion C."/>
            <person name="Van de Peer Y."/>
            <person name="Miranda-Saavedra D."/>
            <person name="Barton G.J."/>
            <person name="Westrop G.D."/>
            <person name="Mueller S."/>
            <person name="Dessi D."/>
            <person name="Fiori P.L."/>
            <person name="Ren Q."/>
            <person name="Paulsen I."/>
            <person name="Zhang H."/>
            <person name="Bastida-Corcuera F.D."/>
            <person name="Simoes-Barbosa A."/>
            <person name="Brown M.T."/>
            <person name="Hayes R.D."/>
            <person name="Mukherjee M."/>
            <person name="Okumura C.Y."/>
            <person name="Schneider R."/>
            <person name="Smith A.J."/>
            <person name="Vanacova S."/>
            <person name="Villalvazo M."/>
            <person name="Haas B.J."/>
            <person name="Pertea M."/>
            <person name="Feldblyum T.V."/>
            <person name="Utterback T.R."/>
            <person name="Shu C.L."/>
            <person name="Osoegawa K."/>
            <person name="de Jong P.J."/>
            <person name="Hrdy I."/>
            <person name="Horvathova L."/>
            <person name="Zubacova Z."/>
            <person name="Dolezal P."/>
            <person name="Malik S.B."/>
            <person name="Logsdon J.M. Jr."/>
            <person name="Henze K."/>
            <person name="Gupta A."/>
            <person name="Wang C.C."/>
            <person name="Dunne R.L."/>
            <person name="Upcroft J.A."/>
            <person name="Upcroft P."/>
            <person name="White O."/>
            <person name="Salzberg S.L."/>
            <person name="Tang P."/>
            <person name="Chiu C.-H."/>
            <person name="Lee Y.-S."/>
            <person name="Embley T.M."/>
            <person name="Coombs G.H."/>
            <person name="Mottram J.C."/>
            <person name="Tachezy J."/>
            <person name="Fraser-Liggett C.M."/>
            <person name="Johnson P.J."/>
        </authorList>
    </citation>
    <scope>NUCLEOTIDE SEQUENCE [LARGE SCALE GENOMIC DNA]</scope>
    <source>
        <strain evidence="2">G3</strain>
    </source>
</reference>
<dbReference type="VEuPathDB" id="TrichDB:TVAG_198380"/>
<keyword evidence="3" id="KW-1185">Reference proteome</keyword>
<evidence type="ECO:0000256" key="1">
    <source>
        <dbReference type="SAM" id="MobiDB-lite"/>
    </source>
</evidence>
<dbReference type="Proteomes" id="UP000001542">
    <property type="component" value="Unassembled WGS sequence"/>
</dbReference>
<name>A2DDM4_TRIV3</name>
<feature type="compositionally biased region" description="Polar residues" evidence="1">
    <location>
        <begin position="180"/>
        <end position="192"/>
    </location>
</feature>
<dbReference type="AlphaFoldDB" id="A2DDM4"/>
<evidence type="ECO:0000313" key="2">
    <source>
        <dbReference type="EMBL" id="EAY21400.1"/>
    </source>
</evidence>
<dbReference type="EMBL" id="DS113190">
    <property type="protein sequence ID" value="EAY21400.1"/>
    <property type="molecule type" value="Genomic_DNA"/>
</dbReference>
<dbReference type="OrthoDB" id="10573331at2759"/>
<feature type="compositionally biased region" description="Polar residues" evidence="1">
    <location>
        <begin position="220"/>
        <end position="240"/>
    </location>
</feature>
<protein>
    <submittedName>
        <fullName evidence="2">Uncharacterized protein</fullName>
    </submittedName>
</protein>
<dbReference type="VEuPathDB" id="TrichDB:TVAGG3_0998800"/>
<accession>A2DDM4</accession>
<dbReference type="KEGG" id="tva:5466948"/>
<dbReference type="RefSeq" id="XP_001582386.1">
    <property type="nucleotide sequence ID" value="XM_001582336.1"/>
</dbReference>
<organism evidence="2 3">
    <name type="scientific">Trichomonas vaginalis (strain ATCC PRA-98 / G3)</name>
    <dbReference type="NCBI Taxonomy" id="412133"/>
    <lineage>
        <taxon>Eukaryota</taxon>
        <taxon>Metamonada</taxon>
        <taxon>Parabasalia</taxon>
        <taxon>Trichomonadida</taxon>
        <taxon>Trichomonadidae</taxon>
        <taxon>Trichomonas</taxon>
    </lineage>
</organism>
<proteinExistence type="predicted"/>
<evidence type="ECO:0000313" key="3">
    <source>
        <dbReference type="Proteomes" id="UP000001542"/>
    </source>
</evidence>
<gene>
    <name evidence="2" type="ORF">TVAG_198380</name>
</gene>
<feature type="region of interest" description="Disordered" evidence="1">
    <location>
        <begin position="257"/>
        <end position="284"/>
    </location>
</feature>